<dbReference type="SUPFAM" id="SSF46785">
    <property type="entry name" value="Winged helix' DNA-binding domain"/>
    <property type="match status" value="1"/>
</dbReference>
<dbReference type="PROSITE" id="PS50949">
    <property type="entry name" value="HTH_GNTR"/>
    <property type="match status" value="1"/>
</dbReference>
<dbReference type="PRINTS" id="PR00035">
    <property type="entry name" value="HTHGNTR"/>
</dbReference>
<dbReference type="InterPro" id="IPR008920">
    <property type="entry name" value="TF_FadR/GntR_C"/>
</dbReference>
<dbReference type="InterPro" id="IPR000524">
    <property type="entry name" value="Tscrpt_reg_HTH_GntR"/>
</dbReference>
<dbReference type="Pfam" id="PF07729">
    <property type="entry name" value="FCD"/>
    <property type="match status" value="1"/>
</dbReference>
<keyword evidence="6" id="KW-1185">Reference proteome</keyword>
<dbReference type="InterPro" id="IPR011711">
    <property type="entry name" value="GntR_C"/>
</dbReference>
<dbReference type="SMART" id="SM00895">
    <property type="entry name" value="FCD"/>
    <property type="match status" value="1"/>
</dbReference>
<dbReference type="SMART" id="SM00345">
    <property type="entry name" value="HTH_GNTR"/>
    <property type="match status" value="1"/>
</dbReference>
<comment type="caution">
    <text evidence="5">The sequence shown here is derived from an EMBL/GenBank/DDBJ whole genome shotgun (WGS) entry which is preliminary data.</text>
</comment>
<organism evidence="5 6">
    <name type="scientific">Xaviernesmea oryzae</name>
    <dbReference type="NCBI Taxonomy" id="464029"/>
    <lineage>
        <taxon>Bacteria</taxon>
        <taxon>Pseudomonadati</taxon>
        <taxon>Pseudomonadota</taxon>
        <taxon>Alphaproteobacteria</taxon>
        <taxon>Hyphomicrobiales</taxon>
        <taxon>Rhizobiaceae</taxon>
        <taxon>Rhizobium/Agrobacterium group</taxon>
        <taxon>Xaviernesmea</taxon>
    </lineage>
</organism>
<proteinExistence type="predicted"/>
<protein>
    <submittedName>
        <fullName evidence="5">GntR family transcriptional regulator</fullName>
    </submittedName>
</protein>
<name>A0A1Q9B248_9HYPH</name>
<feature type="domain" description="HTH gntR-type" evidence="4">
    <location>
        <begin position="20"/>
        <end position="87"/>
    </location>
</feature>
<dbReference type="PANTHER" id="PTHR43537">
    <property type="entry name" value="TRANSCRIPTIONAL REGULATOR, GNTR FAMILY"/>
    <property type="match status" value="1"/>
</dbReference>
<keyword evidence="2" id="KW-0238">DNA-binding</keyword>
<dbReference type="RefSeq" id="WP_075625856.1">
    <property type="nucleotide sequence ID" value="NZ_FOAM01000014.1"/>
</dbReference>
<dbReference type="Pfam" id="PF00392">
    <property type="entry name" value="GntR"/>
    <property type="match status" value="1"/>
</dbReference>
<dbReference type="Gene3D" id="1.10.10.10">
    <property type="entry name" value="Winged helix-like DNA-binding domain superfamily/Winged helix DNA-binding domain"/>
    <property type="match status" value="1"/>
</dbReference>
<evidence type="ECO:0000313" key="5">
    <source>
        <dbReference type="EMBL" id="OLP62097.1"/>
    </source>
</evidence>
<evidence type="ECO:0000256" key="3">
    <source>
        <dbReference type="ARBA" id="ARBA00023163"/>
    </source>
</evidence>
<accession>A0A1Q9B248</accession>
<reference evidence="5 6" key="1">
    <citation type="submission" date="2016-09" db="EMBL/GenBank/DDBJ databases">
        <title>Rhizobium sp. nov., a novel species isolated from the rice rhizosphere.</title>
        <authorList>
            <person name="Zhao J."/>
            <person name="Zhang X."/>
        </authorList>
    </citation>
    <scope>NUCLEOTIDE SEQUENCE [LARGE SCALE GENOMIC DNA]</scope>
    <source>
        <strain evidence="5 6">1.7048</strain>
    </source>
</reference>
<dbReference type="CDD" id="cd07377">
    <property type="entry name" value="WHTH_GntR"/>
    <property type="match status" value="1"/>
</dbReference>
<dbReference type="OrthoDB" id="9810548at2"/>
<keyword evidence="3" id="KW-0804">Transcription</keyword>
<evidence type="ECO:0000259" key="4">
    <source>
        <dbReference type="PROSITE" id="PS50949"/>
    </source>
</evidence>
<dbReference type="SUPFAM" id="SSF48008">
    <property type="entry name" value="GntR ligand-binding domain-like"/>
    <property type="match status" value="1"/>
</dbReference>
<dbReference type="EMBL" id="MKIP01000028">
    <property type="protein sequence ID" value="OLP62097.1"/>
    <property type="molecule type" value="Genomic_DNA"/>
</dbReference>
<dbReference type="PANTHER" id="PTHR43537:SF41">
    <property type="entry name" value="TRANSCRIPTIONAL REGULATORY PROTEIN"/>
    <property type="match status" value="1"/>
</dbReference>
<evidence type="ECO:0000313" key="6">
    <source>
        <dbReference type="Proteomes" id="UP000186364"/>
    </source>
</evidence>
<sequence length="233" mass="25758">MPAKIAAPTSRPVRKSLVHRTISSAVTEALRERILEGSFESGMQLRQDALADEFGVSRIPVREALMQLEAEGLVKILPHRGAVVSELSLDEINELFELRSLLEPRLLRLSAPKLRAEDFEALDAILAEFEAESAAGHARRWGPLNNALHMRLYAHAERPRSLALVSNLLQECDRHTRLQLSLSGSMERAQAEHRLLVKLCAAGRIGEAVTLLGEHISHAASSLAEFLSARQDD</sequence>
<keyword evidence="1" id="KW-0805">Transcription regulation</keyword>
<evidence type="ECO:0000256" key="1">
    <source>
        <dbReference type="ARBA" id="ARBA00023015"/>
    </source>
</evidence>
<dbReference type="AlphaFoldDB" id="A0A1Q9B248"/>
<dbReference type="InterPro" id="IPR036388">
    <property type="entry name" value="WH-like_DNA-bd_sf"/>
</dbReference>
<gene>
    <name evidence="5" type="ORF">BJF93_01190</name>
</gene>
<dbReference type="Proteomes" id="UP000186364">
    <property type="component" value="Unassembled WGS sequence"/>
</dbReference>
<evidence type="ECO:0000256" key="2">
    <source>
        <dbReference type="ARBA" id="ARBA00023125"/>
    </source>
</evidence>
<dbReference type="GO" id="GO:0003700">
    <property type="term" value="F:DNA-binding transcription factor activity"/>
    <property type="evidence" value="ECO:0007669"/>
    <property type="project" value="InterPro"/>
</dbReference>
<dbReference type="Gene3D" id="1.20.120.530">
    <property type="entry name" value="GntR ligand-binding domain-like"/>
    <property type="match status" value="1"/>
</dbReference>
<dbReference type="GO" id="GO:0003677">
    <property type="term" value="F:DNA binding"/>
    <property type="evidence" value="ECO:0007669"/>
    <property type="project" value="UniProtKB-KW"/>
</dbReference>
<dbReference type="InterPro" id="IPR036390">
    <property type="entry name" value="WH_DNA-bd_sf"/>
</dbReference>